<organism evidence="8 9">
    <name type="scientific">Cudoniella acicularis</name>
    <dbReference type="NCBI Taxonomy" id="354080"/>
    <lineage>
        <taxon>Eukaryota</taxon>
        <taxon>Fungi</taxon>
        <taxon>Dikarya</taxon>
        <taxon>Ascomycota</taxon>
        <taxon>Pezizomycotina</taxon>
        <taxon>Leotiomycetes</taxon>
        <taxon>Helotiales</taxon>
        <taxon>Tricladiaceae</taxon>
        <taxon>Cudoniella</taxon>
    </lineage>
</organism>
<dbReference type="InterPro" id="IPR036396">
    <property type="entry name" value="Cyt_P450_sf"/>
</dbReference>
<accession>A0A8H4W750</accession>
<gene>
    <name evidence="8" type="ORF">G7Y89_g1326</name>
</gene>
<dbReference type="Gene3D" id="1.10.630.10">
    <property type="entry name" value="Cytochrome P450"/>
    <property type="match status" value="1"/>
</dbReference>
<name>A0A8H4W750_9HELO</name>
<dbReference type="GO" id="GO:0020037">
    <property type="term" value="F:heme binding"/>
    <property type="evidence" value="ECO:0007669"/>
    <property type="project" value="InterPro"/>
</dbReference>
<dbReference type="InterPro" id="IPR047146">
    <property type="entry name" value="Cyt_P450_E_CYP52_fungi"/>
</dbReference>
<comment type="similarity">
    <text evidence="2">Belongs to the cytochrome P450 family.</text>
</comment>
<evidence type="ECO:0000256" key="6">
    <source>
        <dbReference type="ARBA" id="ARBA00023004"/>
    </source>
</evidence>
<dbReference type="GO" id="GO:0005506">
    <property type="term" value="F:iron ion binding"/>
    <property type="evidence" value="ECO:0007669"/>
    <property type="project" value="InterPro"/>
</dbReference>
<evidence type="ECO:0000256" key="7">
    <source>
        <dbReference type="ARBA" id="ARBA00023033"/>
    </source>
</evidence>
<proteinExistence type="inferred from homology"/>
<protein>
    <submittedName>
        <fullName evidence="8">Uncharacterized protein</fullName>
    </submittedName>
</protein>
<dbReference type="GO" id="GO:0004497">
    <property type="term" value="F:monooxygenase activity"/>
    <property type="evidence" value="ECO:0007669"/>
    <property type="project" value="UniProtKB-KW"/>
</dbReference>
<evidence type="ECO:0000313" key="8">
    <source>
        <dbReference type="EMBL" id="KAF4636778.1"/>
    </source>
</evidence>
<evidence type="ECO:0000256" key="1">
    <source>
        <dbReference type="ARBA" id="ARBA00001971"/>
    </source>
</evidence>
<keyword evidence="7" id="KW-0503">Monooxygenase</keyword>
<evidence type="ECO:0000256" key="3">
    <source>
        <dbReference type="ARBA" id="ARBA00022617"/>
    </source>
</evidence>
<dbReference type="Pfam" id="PF00067">
    <property type="entry name" value="p450"/>
    <property type="match status" value="1"/>
</dbReference>
<keyword evidence="4" id="KW-0479">Metal-binding</keyword>
<evidence type="ECO:0000256" key="5">
    <source>
        <dbReference type="ARBA" id="ARBA00023002"/>
    </source>
</evidence>
<dbReference type="Proteomes" id="UP000566819">
    <property type="component" value="Unassembled WGS sequence"/>
</dbReference>
<dbReference type="PANTHER" id="PTHR24287:SF1">
    <property type="entry name" value="P450, PUTATIVE (EUROFUNG)-RELATED"/>
    <property type="match status" value="1"/>
</dbReference>
<dbReference type="AlphaFoldDB" id="A0A8H4W750"/>
<dbReference type="GO" id="GO:0016705">
    <property type="term" value="F:oxidoreductase activity, acting on paired donors, with incorporation or reduction of molecular oxygen"/>
    <property type="evidence" value="ECO:0007669"/>
    <property type="project" value="InterPro"/>
</dbReference>
<comment type="caution">
    <text evidence="8">The sequence shown here is derived from an EMBL/GenBank/DDBJ whole genome shotgun (WGS) entry which is preliminary data.</text>
</comment>
<dbReference type="InterPro" id="IPR001128">
    <property type="entry name" value="Cyt_P450"/>
</dbReference>
<evidence type="ECO:0000256" key="2">
    <source>
        <dbReference type="ARBA" id="ARBA00010617"/>
    </source>
</evidence>
<keyword evidence="5" id="KW-0560">Oxidoreductase</keyword>
<dbReference type="EMBL" id="JAAMPI010000050">
    <property type="protein sequence ID" value="KAF4636778.1"/>
    <property type="molecule type" value="Genomic_DNA"/>
</dbReference>
<keyword evidence="6" id="KW-0408">Iron</keyword>
<dbReference type="SUPFAM" id="SSF48264">
    <property type="entry name" value="Cytochrome P450"/>
    <property type="match status" value="1"/>
</dbReference>
<reference evidence="8 9" key="1">
    <citation type="submission" date="2020-03" db="EMBL/GenBank/DDBJ databases">
        <title>Draft Genome Sequence of Cudoniella acicularis.</title>
        <authorList>
            <person name="Buettner E."/>
            <person name="Kellner H."/>
        </authorList>
    </citation>
    <scope>NUCLEOTIDE SEQUENCE [LARGE SCALE GENOMIC DNA]</scope>
    <source>
        <strain evidence="8 9">DSM 108380</strain>
    </source>
</reference>
<dbReference type="OrthoDB" id="1470350at2759"/>
<keyword evidence="9" id="KW-1185">Reference proteome</keyword>
<evidence type="ECO:0000313" key="9">
    <source>
        <dbReference type="Proteomes" id="UP000566819"/>
    </source>
</evidence>
<comment type="cofactor">
    <cofactor evidence="1">
        <name>heme</name>
        <dbReference type="ChEBI" id="CHEBI:30413"/>
    </cofactor>
</comment>
<sequence>MSLILTKFGTFDSFLQVESTVSDLKACTYLQFVISEALRLQPAIPINSRTALCSTTLPRGGGADGQSPIYLRKGQEVTYFVYALHRDPTIWSEDAEKFRPERWEGRTKGWEYLPFNGARGYVLNDVERHVTLWLRRANDEVSRVFDHCHKPQASQHNNILKFLSFSGPTVNIQFHNANQKLELLYLDAVVPIDNVSTAQCWELDPYIVSDTLGIVGTASLNLGNVSNVQLNYFPSAMHSPKHNAPAYQIVVVLQGRETMTMDSNETIFAETGSMFIGADPVGTSSGHASDWSPNTAILSIPFSNGQVPKHNVVSRDMCPSNRQYEHIHAA</sequence>
<keyword evidence="3" id="KW-0349">Heme</keyword>
<evidence type="ECO:0000256" key="4">
    <source>
        <dbReference type="ARBA" id="ARBA00022723"/>
    </source>
</evidence>
<dbReference type="PANTHER" id="PTHR24287">
    <property type="entry name" value="P450, PUTATIVE (EUROFUNG)-RELATED"/>
    <property type="match status" value="1"/>
</dbReference>